<keyword evidence="4" id="KW-1185">Reference proteome</keyword>
<comment type="similarity">
    <text evidence="1">Belongs to the CsoR family.</text>
</comment>
<protein>
    <submittedName>
        <fullName evidence="3">Metal-sensitive transcriptional regulator</fullName>
    </submittedName>
</protein>
<organism evidence="3 4">
    <name type="scientific">Lacisediminihabitans profunda</name>
    <dbReference type="NCBI Taxonomy" id="2594790"/>
    <lineage>
        <taxon>Bacteria</taxon>
        <taxon>Bacillati</taxon>
        <taxon>Actinomycetota</taxon>
        <taxon>Actinomycetes</taxon>
        <taxon>Micrococcales</taxon>
        <taxon>Microbacteriaceae</taxon>
        <taxon>Lacisediminihabitans</taxon>
    </lineage>
</organism>
<evidence type="ECO:0000256" key="2">
    <source>
        <dbReference type="ARBA" id="ARBA00023008"/>
    </source>
</evidence>
<accession>A0A5C8UNG4</accession>
<dbReference type="CDD" id="cd10148">
    <property type="entry name" value="CsoR-like_DUF156"/>
    <property type="match status" value="1"/>
</dbReference>
<dbReference type="PANTHER" id="PTHR33677">
    <property type="entry name" value="TRANSCRIPTIONAL REPRESSOR FRMR-RELATED"/>
    <property type="match status" value="1"/>
</dbReference>
<dbReference type="Pfam" id="PF02583">
    <property type="entry name" value="Trns_repr_metal"/>
    <property type="match status" value="1"/>
</dbReference>
<dbReference type="InterPro" id="IPR038390">
    <property type="entry name" value="Metal_Tscrpt_repr_sf"/>
</dbReference>
<evidence type="ECO:0000313" key="3">
    <source>
        <dbReference type="EMBL" id="TXN29916.1"/>
    </source>
</evidence>
<dbReference type="Gene3D" id="1.20.58.1000">
    <property type="entry name" value="Metal-sensitive repressor, helix protomer"/>
    <property type="match status" value="1"/>
</dbReference>
<gene>
    <name evidence="3" type="ORF">FVP33_12330</name>
</gene>
<dbReference type="GO" id="GO:0003677">
    <property type="term" value="F:DNA binding"/>
    <property type="evidence" value="ECO:0007669"/>
    <property type="project" value="InterPro"/>
</dbReference>
<keyword evidence="2" id="KW-0186">Copper</keyword>
<name>A0A5C8UNG4_9MICO</name>
<dbReference type="Proteomes" id="UP000321379">
    <property type="component" value="Unassembled WGS sequence"/>
</dbReference>
<proteinExistence type="inferred from homology"/>
<comment type="caution">
    <text evidence="3">The sequence shown here is derived from an EMBL/GenBank/DDBJ whole genome shotgun (WGS) entry which is preliminary data.</text>
</comment>
<evidence type="ECO:0000256" key="1">
    <source>
        <dbReference type="ARBA" id="ARBA00005428"/>
    </source>
</evidence>
<dbReference type="EMBL" id="VRMG01000008">
    <property type="protein sequence ID" value="TXN29916.1"/>
    <property type="molecule type" value="Genomic_DNA"/>
</dbReference>
<dbReference type="PANTHER" id="PTHR33677:SF3">
    <property type="entry name" value="COPPER-SENSING TRANSCRIPTIONAL REPRESSOR RICR"/>
    <property type="match status" value="1"/>
</dbReference>
<sequence>MIEDLKKRALHRSRILAGQMRGLEKMIDNEEYCMDIITQSLAIQKSLGSLNKLLVENHLRTHVTDMFEAGGEQKDLAVAELLKVFELSNNRGEK</sequence>
<dbReference type="AlphaFoldDB" id="A0A5C8UNG4"/>
<evidence type="ECO:0000313" key="4">
    <source>
        <dbReference type="Proteomes" id="UP000321379"/>
    </source>
</evidence>
<dbReference type="GO" id="GO:0046872">
    <property type="term" value="F:metal ion binding"/>
    <property type="evidence" value="ECO:0007669"/>
    <property type="project" value="InterPro"/>
</dbReference>
<reference evidence="3 4" key="1">
    <citation type="submission" date="2019-08" db="EMBL/GenBank/DDBJ databases">
        <title>Bacterial whole genome sequence for Glaciihabitans sp. CHu50b-6-2.</title>
        <authorList>
            <person name="Jin L."/>
        </authorList>
    </citation>
    <scope>NUCLEOTIDE SEQUENCE [LARGE SCALE GENOMIC DNA]</scope>
    <source>
        <strain evidence="3 4">CHu50b-6-2</strain>
    </source>
</reference>
<dbReference type="GO" id="GO:0045892">
    <property type="term" value="P:negative regulation of DNA-templated transcription"/>
    <property type="evidence" value="ECO:0007669"/>
    <property type="project" value="UniProtKB-ARBA"/>
</dbReference>
<dbReference type="RefSeq" id="WP_147783959.1">
    <property type="nucleotide sequence ID" value="NZ_VRMG01000008.1"/>
</dbReference>
<dbReference type="InterPro" id="IPR003735">
    <property type="entry name" value="Metal_Tscrpt_repr"/>
</dbReference>